<evidence type="ECO:0000256" key="1">
    <source>
        <dbReference type="SAM" id="MobiDB-lite"/>
    </source>
</evidence>
<dbReference type="PANTHER" id="PTHR46951">
    <property type="entry name" value="BED-TYPE DOMAIN-CONTAINING PROTEIN"/>
    <property type="match status" value="1"/>
</dbReference>
<gene>
    <name evidence="2" type="ORF">E2562_026048</name>
</gene>
<dbReference type="Proteomes" id="UP000479710">
    <property type="component" value="Unassembled WGS sequence"/>
</dbReference>
<organism evidence="2 3">
    <name type="scientific">Oryza meyeriana var. granulata</name>
    <dbReference type="NCBI Taxonomy" id="110450"/>
    <lineage>
        <taxon>Eukaryota</taxon>
        <taxon>Viridiplantae</taxon>
        <taxon>Streptophyta</taxon>
        <taxon>Embryophyta</taxon>
        <taxon>Tracheophyta</taxon>
        <taxon>Spermatophyta</taxon>
        <taxon>Magnoliopsida</taxon>
        <taxon>Liliopsida</taxon>
        <taxon>Poales</taxon>
        <taxon>Poaceae</taxon>
        <taxon>BOP clade</taxon>
        <taxon>Oryzoideae</taxon>
        <taxon>Oryzeae</taxon>
        <taxon>Oryzinae</taxon>
        <taxon>Oryza</taxon>
        <taxon>Oryza meyeriana</taxon>
    </lineage>
</organism>
<dbReference type="InterPro" id="IPR012337">
    <property type="entry name" value="RNaseH-like_sf"/>
</dbReference>
<reference evidence="2 3" key="1">
    <citation type="submission" date="2019-11" db="EMBL/GenBank/DDBJ databases">
        <title>Whole genome sequence of Oryza granulata.</title>
        <authorList>
            <person name="Li W."/>
        </authorList>
    </citation>
    <scope>NUCLEOTIDE SEQUENCE [LARGE SCALE GENOMIC DNA]</scope>
    <source>
        <strain evidence="3">cv. Menghai</strain>
        <tissue evidence="2">Leaf</tissue>
    </source>
</reference>
<name>A0A6G1CAD9_9ORYZ</name>
<comment type="caution">
    <text evidence="2">The sequence shown here is derived from an EMBL/GenBank/DDBJ whole genome shotgun (WGS) entry which is preliminary data.</text>
</comment>
<protein>
    <recommendedName>
        <fullName evidence="4">BED-type domain-containing protein</fullName>
    </recommendedName>
</protein>
<keyword evidence="3" id="KW-1185">Reference proteome</keyword>
<proteinExistence type="predicted"/>
<dbReference type="EMBL" id="SPHZ02000010">
    <property type="protein sequence ID" value="KAF0896583.1"/>
    <property type="molecule type" value="Genomic_DNA"/>
</dbReference>
<dbReference type="OrthoDB" id="1934703at2759"/>
<dbReference type="AlphaFoldDB" id="A0A6G1CAD9"/>
<evidence type="ECO:0000313" key="2">
    <source>
        <dbReference type="EMBL" id="KAF0896583.1"/>
    </source>
</evidence>
<dbReference type="PANTHER" id="PTHR46951:SF2">
    <property type="entry name" value="BED-TYPE DOMAIN-CONTAINING PROTEIN"/>
    <property type="match status" value="1"/>
</dbReference>
<dbReference type="SUPFAM" id="SSF53098">
    <property type="entry name" value="Ribonuclease H-like"/>
    <property type="match status" value="1"/>
</dbReference>
<evidence type="ECO:0000313" key="3">
    <source>
        <dbReference type="Proteomes" id="UP000479710"/>
    </source>
</evidence>
<feature type="region of interest" description="Disordered" evidence="1">
    <location>
        <begin position="434"/>
        <end position="474"/>
    </location>
</feature>
<accession>A0A6G1CAD9</accession>
<evidence type="ECO:0008006" key="4">
    <source>
        <dbReference type="Google" id="ProtNLM"/>
    </source>
</evidence>
<sequence>MSLKRNSDDIGWDYGVLVNPNNLNLIKCKLCGQEVSAGIYRLKLHIAGIRGQVKPCRKSSEEDKEKCKKAIDDSKKDKKARYAEQQEVRDAVDLVGAPDADEDTTAAEVEEIDCSGGNDIRKIGPMDKFTMPLDKASLSNSRVTRQQLITQTVWKERQHALQRYIARWVYVRGVSFNKINNVEFDQLLEAAVKVLRMVDSDIKPSMAFLYGDIMKAKDEIKAGFRNIDRPGNLNAYNNVIEIIEEKMKDRLDTPLHLAAYFLNPYYSYNNDSIFTNELVMDGFITAVETFYHGDYDKQSKVLNEELPKFRDKQGHFGKPVAKEGCKNKITMLCGLNHTKKRNRLTCERLNQLVFVQYNNKMSAKKEKAKKNNKMDPLLATEANHAQGWLVECGDEDDGEPVCGLTWKLIEEACGVEECGKLRRSARLAQMREVNEDEIESEVEEATNEEDIDFESDQEDVVPLVGDDEQDGDNE</sequence>